<name>A0A8H9QZ74_CLOPF</name>
<gene>
    <name evidence="2" type="ORF">I9080_002695</name>
</gene>
<proteinExistence type="predicted"/>
<dbReference type="Gene3D" id="1.20.1440.50">
    <property type="entry name" value="Ta0600-like"/>
    <property type="match status" value="1"/>
</dbReference>
<dbReference type="RefSeq" id="WP_139932617.1">
    <property type="nucleotide sequence ID" value="NZ_CATNXJ010000014.1"/>
</dbReference>
<dbReference type="Proteomes" id="UP000859547">
    <property type="component" value="Unassembled WGS sequence"/>
</dbReference>
<organism evidence="2">
    <name type="scientific">Clostridium perfringens</name>
    <dbReference type="NCBI Taxonomy" id="1502"/>
    <lineage>
        <taxon>Bacteria</taxon>
        <taxon>Bacillati</taxon>
        <taxon>Bacillota</taxon>
        <taxon>Clostridia</taxon>
        <taxon>Eubacteriales</taxon>
        <taxon>Clostridiaceae</taxon>
        <taxon>Clostridium</taxon>
    </lineage>
</organism>
<dbReference type="GO" id="GO:0030153">
    <property type="term" value="P:bacteriocin immunity"/>
    <property type="evidence" value="ECO:0007669"/>
    <property type="project" value="UniProtKB-KW"/>
</dbReference>
<keyword evidence="1" id="KW-0079">Bacteriocin immunity</keyword>
<dbReference type="Pfam" id="PF08951">
    <property type="entry name" value="EntA_Immun"/>
    <property type="match status" value="1"/>
</dbReference>
<evidence type="ECO:0000313" key="2">
    <source>
        <dbReference type="EMBL" id="HAT4308855.1"/>
    </source>
</evidence>
<protein>
    <submittedName>
        <fullName evidence="2">Bacteriocin immunity protein</fullName>
    </submittedName>
</protein>
<accession>A0A8H9QZ74</accession>
<dbReference type="InterPro" id="IPR023130">
    <property type="entry name" value="Ta0600-like_sf"/>
</dbReference>
<dbReference type="InterPro" id="IPR015046">
    <property type="entry name" value="LciA_Immunity-like"/>
</dbReference>
<dbReference type="AlphaFoldDB" id="A0A8H9QZ74"/>
<evidence type="ECO:0000256" key="1">
    <source>
        <dbReference type="ARBA" id="ARBA00023025"/>
    </source>
</evidence>
<comment type="caution">
    <text evidence="2">The sequence shown here is derived from an EMBL/GenBank/DDBJ whole genome shotgun (WGS) entry which is preliminary data.</text>
</comment>
<reference evidence="2" key="2">
    <citation type="submission" date="2020-07" db="EMBL/GenBank/DDBJ databases">
        <authorList>
            <consortium name="NCBI Pathogen Detection Project"/>
        </authorList>
    </citation>
    <scope>NUCLEOTIDE SEQUENCE</scope>
    <source>
        <strain evidence="2">C8</strain>
    </source>
</reference>
<dbReference type="SUPFAM" id="SSF109797">
    <property type="entry name" value="Bacteriocin immunity protein-like"/>
    <property type="match status" value="1"/>
</dbReference>
<sequence>MKNIELMNRSKDLVHSLYNSLSKSKTNKFDDIKEVLLKVYTKLDLYDKKNIPLINRLVNYIYFTAYTKKLTFSSNEENIIRELSEIGKYAGLNGVYRSDYGDKSQF</sequence>
<dbReference type="EMBL" id="DACTCB010000018">
    <property type="protein sequence ID" value="HAT4308855.1"/>
    <property type="molecule type" value="Genomic_DNA"/>
</dbReference>
<reference evidence="2" key="1">
    <citation type="journal article" date="2018" name="Genome Biol.">
        <title>SKESA: strategic k-mer extension for scrupulous assemblies.</title>
        <authorList>
            <person name="Souvorov A."/>
            <person name="Agarwala R."/>
            <person name="Lipman D.J."/>
        </authorList>
    </citation>
    <scope>NUCLEOTIDE SEQUENCE</scope>
    <source>
        <strain evidence="2">C8</strain>
    </source>
</reference>